<keyword evidence="2" id="KW-1185">Reference proteome</keyword>
<evidence type="ECO:0000313" key="2">
    <source>
        <dbReference type="Proteomes" id="UP000800094"/>
    </source>
</evidence>
<sequence>MLTSPARQRNTRLSCCARGVHGGHPTTCLFHLACKRARTPSLPAPSQSPHQTNPYLRPLPVRCSPNETGSWKHSGGFAKSHGKGSPTGVPLCCVFAAFCPDVRPATRFSKLGLDGEQLPIATRSTLRARTPHAQRAKSVPELRLRSSLALPAGYGVGGNVRITNDVWPVGRPCTAHCALRTTHVHACRRKENFPSCAYVRRLEAASTGRGAN</sequence>
<proteinExistence type="predicted"/>
<evidence type="ECO:0000313" key="1">
    <source>
        <dbReference type="EMBL" id="KAF2245619.1"/>
    </source>
</evidence>
<organism evidence="1 2">
    <name type="scientific">Trematosphaeria pertusa</name>
    <dbReference type="NCBI Taxonomy" id="390896"/>
    <lineage>
        <taxon>Eukaryota</taxon>
        <taxon>Fungi</taxon>
        <taxon>Dikarya</taxon>
        <taxon>Ascomycota</taxon>
        <taxon>Pezizomycotina</taxon>
        <taxon>Dothideomycetes</taxon>
        <taxon>Pleosporomycetidae</taxon>
        <taxon>Pleosporales</taxon>
        <taxon>Massarineae</taxon>
        <taxon>Trematosphaeriaceae</taxon>
        <taxon>Trematosphaeria</taxon>
    </lineage>
</organism>
<dbReference type="AlphaFoldDB" id="A0A6A6I5X1"/>
<reference evidence="1" key="1">
    <citation type="journal article" date="2020" name="Stud. Mycol.">
        <title>101 Dothideomycetes genomes: a test case for predicting lifestyles and emergence of pathogens.</title>
        <authorList>
            <person name="Haridas S."/>
            <person name="Albert R."/>
            <person name="Binder M."/>
            <person name="Bloem J."/>
            <person name="Labutti K."/>
            <person name="Salamov A."/>
            <person name="Andreopoulos B."/>
            <person name="Baker S."/>
            <person name="Barry K."/>
            <person name="Bills G."/>
            <person name="Bluhm B."/>
            <person name="Cannon C."/>
            <person name="Castanera R."/>
            <person name="Culley D."/>
            <person name="Daum C."/>
            <person name="Ezra D."/>
            <person name="Gonzalez J."/>
            <person name="Henrissat B."/>
            <person name="Kuo A."/>
            <person name="Liang C."/>
            <person name="Lipzen A."/>
            <person name="Lutzoni F."/>
            <person name="Magnuson J."/>
            <person name="Mondo S."/>
            <person name="Nolan M."/>
            <person name="Ohm R."/>
            <person name="Pangilinan J."/>
            <person name="Park H.-J."/>
            <person name="Ramirez L."/>
            <person name="Alfaro M."/>
            <person name="Sun H."/>
            <person name="Tritt A."/>
            <person name="Yoshinaga Y."/>
            <person name="Zwiers L.-H."/>
            <person name="Turgeon B."/>
            <person name="Goodwin S."/>
            <person name="Spatafora J."/>
            <person name="Crous P."/>
            <person name="Grigoriev I."/>
        </authorList>
    </citation>
    <scope>NUCLEOTIDE SEQUENCE</scope>
    <source>
        <strain evidence="1">CBS 122368</strain>
    </source>
</reference>
<dbReference type="EMBL" id="ML987200">
    <property type="protein sequence ID" value="KAF2245619.1"/>
    <property type="molecule type" value="Genomic_DNA"/>
</dbReference>
<gene>
    <name evidence="1" type="ORF">BU26DRAFT_72064</name>
</gene>
<accession>A0A6A6I5X1</accession>
<dbReference type="RefSeq" id="XP_033680623.1">
    <property type="nucleotide sequence ID" value="XM_033836269.1"/>
</dbReference>
<protein>
    <submittedName>
        <fullName evidence="1">Uncharacterized protein</fullName>
    </submittedName>
</protein>
<dbReference type="Proteomes" id="UP000800094">
    <property type="component" value="Unassembled WGS sequence"/>
</dbReference>
<dbReference type="GeneID" id="54589599"/>
<name>A0A6A6I5X1_9PLEO</name>